<accession>A0AAW9AC70</accession>
<evidence type="ECO:0000313" key="2">
    <source>
        <dbReference type="EMBL" id="MDW0117625.1"/>
    </source>
</evidence>
<feature type="non-terminal residue" evidence="2">
    <location>
        <position position="1"/>
    </location>
</feature>
<proteinExistence type="predicted"/>
<comment type="caution">
    <text evidence="2">The sequence shown here is derived from an EMBL/GenBank/DDBJ whole genome shotgun (WGS) entry which is preliminary data.</text>
</comment>
<dbReference type="RefSeq" id="WP_317940853.1">
    <property type="nucleotide sequence ID" value="NZ_JAUBDJ010000007.1"/>
</dbReference>
<reference evidence="2 3" key="1">
    <citation type="submission" date="2023-06" db="EMBL/GenBank/DDBJ databases">
        <title>Sporosarcina sp. nov., isolated from Korean traditional fermented seafood 'Jeotgal'.</title>
        <authorList>
            <person name="Yang A.I."/>
            <person name="Shin N.-R."/>
        </authorList>
    </citation>
    <scope>NUCLEOTIDE SEQUENCE [LARGE SCALE GENOMIC DNA]</scope>
    <source>
        <strain evidence="2 3">KCTC43456</strain>
    </source>
</reference>
<keyword evidence="1" id="KW-0472">Membrane</keyword>
<feature type="transmembrane region" description="Helical" evidence="1">
    <location>
        <begin position="32"/>
        <end position="59"/>
    </location>
</feature>
<sequence length="80" mass="8896">LLASFKMSISNPKIRFVLFTDRVGSRTLFVDVLLFSFQGSFVCLLLSVFVVLPTALLLYQINLTSSTLLLNFLSNPPPLS</sequence>
<keyword evidence="1" id="KW-1133">Transmembrane helix</keyword>
<protein>
    <submittedName>
        <fullName evidence="2">Uncharacterized protein</fullName>
    </submittedName>
</protein>
<organism evidence="2 3">
    <name type="scientific">Sporosarcina thermotolerans</name>
    <dbReference type="NCBI Taxonomy" id="633404"/>
    <lineage>
        <taxon>Bacteria</taxon>
        <taxon>Bacillati</taxon>
        <taxon>Bacillota</taxon>
        <taxon>Bacilli</taxon>
        <taxon>Bacillales</taxon>
        <taxon>Caryophanaceae</taxon>
        <taxon>Sporosarcina</taxon>
    </lineage>
</organism>
<dbReference type="EMBL" id="JAUBDJ010000007">
    <property type="protein sequence ID" value="MDW0117625.1"/>
    <property type="molecule type" value="Genomic_DNA"/>
</dbReference>
<evidence type="ECO:0000256" key="1">
    <source>
        <dbReference type="SAM" id="Phobius"/>
    </source>
</evidence>
<keyword evidence="1" id="KW-0812">Transmembrane</keyword>
<keyword evidence="3" id="KW-1185">Reference proteome</keyword>
<evidence type="ECO:0000313" key="3">
    <source>
        <dbReference type="Proteomes" id="UP001271648"/>
    </source>
</evidence>
<dbReference type="AlphaFoldDB" id="A0AAW9AC70"/>
<gene>
    <name evidence="2" type="ORF">QTL97_11815</name>
</gene>
<name>A0AAW9AC70_9BACL</name>
<dbReference type="Proteomes" id="UP001271648">
    <property type="component" value="Unassembled WGS sequence"/>
</dbReference>